<sequence>MYDLKAIVIGAGMAGLATGIALRQAGYEVEIYEKTSKLRPAGAGISLWSNGIKVLNKLGLGKEIAAIGGEMNRMEYLTHKGESLNNVNLLPLMEQVGQRPYPVSRTDLQQMMLTAFGEADVKMGMRCVEVKQDADIATAIFEDGSTATGDVVIGADGVHSVVRTYLNGGKIQPRYAGYVNWNGLVDASPDLAESDVWVIYVGEGKRASMMPVGGNRFYFFFGCPKPQGTNTEPQNIRAELKEIFAGWAQPVQNLIAKLDPEQVNRLEIGDIDPLPNLVQGRIALVGDSGHATTPTLGQGGCQAMEDAEVLCRYLVTTNISVEDALKRYESERKERVAQLVLKARKRTDTIYNKEPDLTQQWYEQLKQEQEKDVRNAIAKIILGGPLH</sequence>
<keyword evidence="15" id="KW-1185">Reference proteome</keyword>
<protein>
    <recommendedName>
        <fullName evidence="11">FAD-dependent urate hydroxylase</fullName>
        <ecNumber evidence="10">1.14.13.113</ecNumber>
    </recommendedName>
</protein>
<evidence type="ECO:0000313" key="14">
    <source>
        <dbReference type="EMBL" id="VEP15603.1"/>
    </source>
</evidence>
<evidence type="ECO:0000256" key="9">
    <source>
        <dbReference type="ARBA" id="ARBA00035121"/>
    </source>
</evidence>
<organism evidence="14 15">
    <name type="scientific">Hyella patelloides LEGE 07179</name>
    <dbReference type="NCBI Taxonomy" id="945734"/>
    <lineage>
        <taxon>Bacteria</taxon>
        <taxon>Bacillati</taxon>
        <taxon>Cyanobacteriota</taxon>
        <taxon>Cyanophyceae</taxon>
        <taxon>Pleurocapsales</taxon>
        <taxon>Hyellaceae</taxon>
        <taxon>Hyella</taxon>
    </lineage>
</organism>
<name>A0A563VWH3_9CYAN</name>
<dbReference type="Pfam" id="PF01494">
    <property type="entry name" value="FAD_binding_3"/>
    <property type="match status" value="1"/>
</dbReference>
<evidence type="ECO:0000259" key="13">
    <source>
        <dbReference type="Pfam" id="PF01494"/>
    </source>
</evidence>
<evidence type="ECO:0000256" key="10">
    <source>
        <dbReference type="ARBA" id="ARBA00035128"/>
    </source>
</evidence>
<dbReference type="GO" id="GO:0006144">
    <property type="term" value="P:purine nucleobase metabolic process"/>
    <property type="evidence" value="ECO:0007669"/>
    <property type="project" value="UniProtKB-KW"/>
</dbReference>
<dbReference type="GO" id="GO:0004846">
    <property type="term" value="F:urate oxidase activity"/>
    <property type="evidence" value="ECO:0007669"/>
    <property type="project" value="InterPro"/>
</dbReference>
<comment type="pathway">
    <text evidence="2">Purine metabolism; urate degradation.</text>
</comment>
<dbReference type="InterPro" id="IPR047712">
    <property type="entry name" value="HpxO"/>
</dbReference>
<gene>
    <name evidence="14" type="primary">hpxO</name>
    <name evidence="14" type="ORF">H1P_350033</name>
</gene>
<dbReference type="EC" id="1.14.13.113" evidence="10"/>
<evidence type="ECO:0000256" key="12">
    <source>
        <dbReference type="ARBA" id="ARBA00047521"/>
    </source>
</evidence>
<keyword evidence="6 14" id="KW-0560">Oxidoreductase</keyword>
<comment type="catalytic activity">
    <reaction evidence="12">
        <text>urate + NADH + O2 + H(+) = 5-hydroxyisourate + NAD(+) + H2O</text>
        <dbReference type="Rhea" id="RHEA:27329"/>
        <dbReference type="ChEBI" id="CHEBI:15377"/>
        <dbReference type="ChEBI" id="CHEBI:15378"/>
        <dbReference type="ChEBI" id="CHEBI:15379"/>
        <dbReference type="ChEBI" id="CHEBI:17775"/>
        <dbReference type="ChEBI" id="CHEBI:18072"/>
        <dbReference type="ChEBI" id="CHEBI:57540"/>
        <dbReference type="ChEBI" id="CHEBI:57945"/>
        <dbReference type="EC" id="1.14.13.113"/>
    </reaction>
</comment>
<keyword evidence="7" id="KW-0520">NAD</keyword>
<evidence type="ECO:0000313" key="15">
    <source>
        <dbReference type="Proteomes" id="UP000320055"/>
    </source>
</evidence>
<comment type="similarity">
    <text evidence="9">Belongs to the FAD-dependent urate hydroxylase family.</text>
</comment>
<dbReference type="GO" id="GO:0102099">
    <property type="term" value="F:FAD-dependent urate hydroxylase activity"/>
    <property type="evidence" value="ECO:0007669"/>
    <property type="project" value="UniProtKB-EC"/>
</dbReference>
<keyword evidence="4" id="KW-0659">Purine metabolism</keyword>
<dbReference type="InterPro" id="IPR050493">
    <property type="entry name" value="FAD-dep_Monooxygenase_BioMet"/>
</dbReference>
<keyword evidence="3" id="KW-0285">Flavoprotein</keyword>
<feature type="domain" description="FAD-binding" evidence="13">
    <location>
        <begin position="4"/>
        <end position="340"/>
    </location>
</feature>
<dbReference type="PANTHER" id="PTHR13789:SF309">
    <property type="entry name" value="PUTATIVE (AFU_ORTHOLOGUE AFUA_6G14510)-RELATED"/>
    <property type="match status" value="1"/>
</dbReference>
<evidence type="ECO:0000256" key="8">
    <source>
        <dbReference type="ARBA" id="ARBA00023033"/>
    </source>
</evidence>
<comment type="cofactor">
    <cofactor evidence="1">
        <name>FAD</name>
        <dbReference type="ChEBI" id="CHEBI:57692"/>
    </cofactor>
</comment>
<evidence type="ECO:0000256" key="3">
    <source>
        <dbReference type="ARBA" id="ARBA00022630"/>
    </source>
</evidence>
<keyword evidence="8" id="KW-0503">Monooxygenase</keyword>
<evidence type="ECO:0000256" key="4">
    <source>
        <dbReference type="ARBA" id="ARBA00022631"/>
    </source>
</evidence>
<evidence type="ECO:0000256" key="1">
    <source>
        <dbReference type="ARBA" id="ARBA00001974"/>
    </source>
</evidence>
<accession>A0A563VWH3</accession>
<proteinExistence type="inferred from homology"/>
<dbReference type="PRINTS" id="PR00420">
    <property type="entry name" value="RNGMNOXGNASE"/>
</dbReference>
<dbReference type="NCBIfam" id="NF033623">
    <property type="entry name" value="urate_HpxO"/>
    <property type="match status" value="1"/>
</dbReference>
<evidence type="ECO:0000256" key="11">
    <source>
        <dbReference type="ARBA" id="ARBA00035262"/>
    </source>
</evidence>
<keyword evidence="5" id="KW-0274">FAD</keyword>
<evidence type="ECO:0000256" key="2">
    <source>
        <dbReference type="ARBA" id="ARBA00004705"/>
    </source>
</evidence>
<reference evidence="14 15" key="1">
    <citation type="submission" date="2019-01" db="EMBL/GenBank/DDBJ databases">
        <authorList>
            <person name="Brito A."/>
        </authorList>
    </citation>
    <scope>NUCLEOTIDE SEQUENCE [LARGE SCALE GENOMIC DNA]</scope>
    <source>
        <strain evidence="14">1</strain>
    </source>
</reference>
<dbReference type="RefSeq" id="WP_144865606.1">
    <property type="nucleotide sequence ID" value="NZ_LR213795.1"/>
</dbReference>
<dbReference type="GO" id="GO:0019628">
    <property type="term" value="P:urate catabolic process"/>
    <property type="evidence" value="ECO:0007669"/>
    <property type="project" value="InterPro"/>
</dbReference>
<dbReference type="InterPro" id="IPR002938">
    <property type="entry name" value="FAD-bd"/>
</dbReference>
<dbReference type="EMBL" id="CAACVJ010000279">
    <property type="protein sequence ID" value="VEP15603.1"/>
    <property type="molecule type" value="Genomic_DNA"/>
</dbReference>
<evidence type="ECO:0000256" key="6">
    <source>
        <dbReference type="ARBA" id="ARBA00023002"/>
    </source>
</evidence>
<dbReference type="PANTHER" id="PTHR13789">
    <property type="entry name" value="MONOOXYGENASE"/>
    <property type="match status" value="1"/>
</dbReference>
<dbReference type="InterPro" id="IPR036188">
    <property type="entry name" value="FAD/NAD-bd_sf"/>
</dbReference>
<dbReference type="Gene3D" id="3.50.50.60">
    <property type="entry name" value="FAD/NAD(P)-binding domain"/>
    <property type="match status" value="1"/>
</dbReference>
<dbReference type="AlphaFoldDB" id="A0A563VWH3"/>
<evidence type="ECO:0000256" key="5">
    <source>
        <dbReference type="ARBA" id="ARBA00022827"/>
    </source>
</evidence>
<dbReference type="Proteomes" id="UP000320055">
    <property type="component" value="Unassembled WGS sequence"/>
</dbReference>
<dbReference type="GO" id="GO:0071949">
    <property type="term" value="F:FAD binding"/>
    <property type="evidence" value="ECO:0007669"/>
    <property type="project" value="InterPro"/>
</dbReference>
<dbReference type="SUPFAM" id="SSF51905">
    <property type="entry name" value="FAD/NAD(P)-binding domain"/>
    <property type="match status" value="1"/>
</dbReference>
<evidence type="ECO:0000256" key="7">
    <source>
        <dbReference type="ARBA" id="ARBA00023027"/>
    </source>
</evidence>
<dbReference type="OrthoDB" id="9766816at2"/>